<dbReference type="SFLD" id="SFLDS00003">
    <property type="entry name" value="Haloacid_Dehalogenase"/>
    <property type="match status" value="1"/>
</dbReference>
<dbReference type="InterPro" id="IPR011951">
    <property type="entry name" value="HAD-SF_hydro_IA_YjjG/PynA"/>
</dbReference>
<reference evidence="2" key="1">
    <citation type="journal article" date="2019" name="Int. J. Syst. Evol. Microbiol.">
        <title>The Global Catalogue of Microorganisms (GCM) 10K type strain sequencing project: providing services to taxonomists for standard genome sequencing and annotation.</title>
        <authorList>
            <consortium name="The Broad Institute Genomics Platform"/>
            <consortium name="The Broad Institute Genome Sequencing Center for Infectious Disease"/>
            <person name="Wu L."/>
            <person name="Ma J."/>
        </authorList>
    </citation>
    <scope>NUCLEOTIDE SEQUENCE [LARGE SCALE GENOMIC DNA]</scope>
    <source>
        <strain evidence="2">JCM 17111</strain>
    </source>
</reference>
<dbReference type="InterPro" id="IPR023214">
    <property type="entry name" value="HAD_sf"/>
</dbReference>
<dbReference type="SFLD" id="SFLDG01129">
    <property type="entry name" value="C1.5:_HAD__Beta-PGM__Phosphata"/>
    <property type="match status" value="1"/>
</dbReference>
<evidence type="ECO:0000313" key="2">
    <source>
        <dbReference type="Proteomes" id="UP001500954"/>
    </source>
</evidence>
<evidence type="ECO:0000313" key="1">
    <source>
        <dbReference type="EMBL" id="GAA3565208.1"/>
    </source>
</evidence>
<dbReference type="Gene3D" id="1.10.150.240">
    <property type="entry name" value="Putative phosphatase, domain 2"/>
    <property type="match status" value="1"/>
</dbReference>
<protein>
    <submittedName>
        <fullName evidence="1">YjjG family noncanonical pyrimidine nucleotidase</fullName>
    </submittedName>
</protein>
<dbReference type="PANTHER" id="PTHR47478:SF1">
    <property type="entry name" value="PYRIMIDINE 5'-NUCLEOTIDASE YJJG"/>
    <property type="match status" value="1"/>
</dbReference>
<proteinExistence type="predicted"/>
<accession>A0ABP6XDH4</accession>
<sequence length="229" mass="26605">MKLKGITDVFFDLDHTLWDFDKNSALAFKKIFKLRELPIDLSTFLAHYIVINAQYWKRYRDEKIDHETLRIGRLNDTFKAIGFSIDEALVYQISIDYIVHLTTYNHLFKNTILILDYLSIKYRLHIISNGASDIQHKKLRNANISHYFKTVTNAEMASVKKPNPKIFEFALKAANANVAQSIMIGDGFEADIEGAMNVGMDVIYFDPKNQKKNVEIKQIDNLIHLKKYL</sequence>
<dbReference type="InterPro" id="IPR023198">
    <property type="entry name" value="PGP-like_dom2"/>
</dbReference>
<dbReference type="RefSeq" id="WP_345005250.1">
    <property type="nucleotide sequence ID" value="NZ_BAABCY010000035.1"/>
</dbReference>
<comment type="caution">
    <text evidence="1">The sequence shown here is derived from an EMBL/GenBank/DDBJ whole genome shotgun (WGS) entry which is preliminary data.</text>
</comment>
<name>A0ABP6XDH4_9FLAO</name>
<dbReference type="InterPro" id="IPR052550">
    <property type="entry name" value="Pyrimidine_5'-ntase_YjjG"/>
</dbReference>
<dbReference type="Gene3D" id="3.40.50.1000">
    <property type="entry name" value="HAD superfamily/HAD-like"/>
    <property type="match status" value="1"/>
</dbReference>
<dbReference type="InterPro" id="IPR036412">
    <property type="entry name" value="HAD-like_sf"/>
</dbReference>
<dbReference type="NCBIfam" id="TIGR01549">
    <property type="entry name" value="HAD-SF-IA-v1"/>
    <property type="match status" value="1"/>
</dbReference>
<organism evidence="1 2">
    <name type="scientific">Snuella lapsa</name>
    <dbReference type="NCBI Taxonomy" id="870481"/>
    <lineage>
        <taxon>Bacteria</taxon>
        <taxon>Pseudomonadati</taxon>
        <taxon>Bacteroidota</taxon>
        <taxon>Flavobacteriia</taxon>
        <taxon>Flavobacteriales</taxon>
        <taxon>Flavobacteriaceae</taxon>
        <taxon>Snuella</taxon>
    </lineage>
</organism>
<dbReference type="Proteomes" id="UP001500954">
    <property type="component" value="Unassembled WGS sequence"/>
</dbReference>
<keyword evidence="2" id="KW-1185">Reference proteome</keyword>
<dbReference type="InterPro" id="IPR006439">
    <property type="entry name" value="HAD-SF_hydro_IA"/>
</dbReference>
<dbReference type="Pfam" id="PF00702">
    <property type="entry name" value="Hydrolase"/>
    <property type="match status" value="1"/>
</dbReference>
<gene>
    <name evidence="1" type="ORF">GCM10022395_14520</name>
</gene>
<dbReference type="PANTHER" id="PTHR47478">
    <property type="match status" value="1"/>
</dbReference>
<dbReference type="NCBIfam" id="TIGR02254">
    <property type="entry name" value="YjjG_YfnB"/>
    <property type="match status" value="1"/>
</dbReference>
<dbReference type="SUPFAM" id="SSF56784">
    <property type="entry name" value="HAD-like"/>
    <property type="match status" value="1"/>
</dbReference>
<dbReference type="EMBL" id="BAABCY010000035">
    <property type="protein sequence ID" value="GAA3565208.1"/>
    <property type="molecule type" value="Genomic_DNA"/>
</dbReference>